<keyword evidence="3 10" id="KW-0813">Transport</keyword>
<dbReference type="Gene3D" id="2.40.170.20">
    <property type="entry name" value="TonB-dependent receptor, beta-barrel domain"/>
    <property type="match status" value="1"/>
</dbReference>
<dbReference type="Proteomes" id="UP000494115">
    <property type="component" value="Unassembled WGS sequence"/>
</dbReference>
<evidence type="ECO:0000313" key="15">
    <source>
        <dbReference type="Proteomes" id="UP000494115"/>
    </source>
</evidence>
<dbReference type="InterPro" id="IPR012910">
    <property type="entry name" value="Plug_dom"/>
</dbReference>
<dbReference type="InterPro" id="IPR036942">
    <property type="entry name" value="Beta-barrel_TonB_sf"/>
</dbReference>
<comment type="subcellular location">
    <subcellularLocation>
        <location evidence="1 10">Cell outer membrane</location>
        <topology evidence="1 10">Multi-pass membrane protein</topology>
    </subcellularLocation>
</comment>
<keyword evidence="8 14" id="KW-0675">Receptor</keyword>
<evidence type="ECO:0000256" key="5">
    <source>
        <dbReference type="ARBA" id="ARBA00022692"/>
    </source>
</evidence>
<keyword evidence="4 10" id="KW-1134">Transmembrane beta strand</keyword>
<dbReference type="RefSeq" id="WP_175106021.1">
    <property type="nucleotide sequence ID" value="NZ_CADIKM010000017.1"/>
</dbReference>
<dbReference type="PROSITE" id="PS52016">
    <property type="entry name" value="TONB_DEPENDENT_REC_3"/>
    <property type="match status" value="1"/>
</dbReference>
<dbReference type="SUPFAM" id="SSF56935">
    <property type="entry name" value="Porins"/>
    <property type="match status" value="1"/>
</dbReference>
<dbReference type="EMBL" id="CADIKM010000017">
    <property type="protein sequence ID" value="CAB3793300.1"/>
    <property type="molecule type" value="Genomic_DNA"/>
</dbReference>
<evidence type="ECO:0000256" key="7">
    <source>
        <dbReference type="ARBA" id="ARBA00023136"/>
    </source>
</evidence>
<evidence type="ECO:0000256" key="1">
    <source>
        <dbReference type="ARBA" id="ARBA00004571"/>
    </source>
</evidence>
<protein>
    <submittedName>
        <fullName evidence="14">Ferrichrome receptor FcuA</fullName>
    </submittedName>
</protein>
<dbReference type="CDD" id="cd01347">
    <property type="entry name" value="ligand_gated_channel"/>
    <property type="match status" value="1"/>
</dbReference>
<evidence type="ECO:0000256" key="6">
    <source>
        <dbReference type="ARBA" id="ARBA00023077"/>
    </source>
</evidence>
<keyword evidence="9 10" id="KW-0998">Cell outer membrane</keyword>
<comment type="similarity">
    <text evidence="2 10 11">Belongs to the TonB-dependent receptor family.</text>
</comment>
<gene>
    <name evidence="14" type="primary">fcuA</name>
    <name evidence="14" type="ORF">LMG28138_03503</name>
</gene>
<dbReference type="InterPro" id="IPR039426">
    <property type="entry name" value="TonB-dep_rcpt-like"/>
</dbReference>
<name>A0A6S7BAC4_9BURK</name>
<keyword evidence="7 10" id="KW-0472">Membrane</keyword>
<reference evidence="14 15" key="1">
    <citation type="submission" date="2020-04" db="EMBL/GenBank/DDBJ databases">
        <authorList>
            <person name="De Canck E."/>
        </authorList>
    </citation>
    <scope>NUCLEOTIDE SEQUENCE [LARGE SCALE GENOMIC DNA]</scope>
    <source>
        <strain evidence="14 15">LMG 28138</strain>
    </source>
</reference>
<evidence type="ECO:0000256" key="10">
    <source>
        <dbReference type="PROSITE-ProRule" id="PRU01360"/>
    </source>
</evidence>
<keyword evidence="15" id="KW-1185">Reference proteome</keyword>
<feature type="domain" description="TonB-dependent receptor plug" evidence="13">
    <location>
        <begin position="62"/>
        <end position="160"/>
    </location>
</feature>
<dbReference type="Pfam" id="PF07715">
    <property type="entry name" value="Plug"/>
    <property type="match status" value="1"/>
</dbReference>
<evidence type="ECO:0000256" key="4">
    <source>
        <dbReference type="ARBA" id="ARBA00022452"/>
    </source>
</evidence>
<dbReference type="Pfam" id="PF00593">
    <property type="entry name" value="TonB_dep_Rec_b-barrel"/>
    <property type="match status" value="1"/>
</dbReference>
<dbReference type="Gene3D" id="2.170.130.10">
    <property type="entry name" value="TonB-dependent receptor, plug domain"/>
    <property type="match status" value="1"/>
</dbReference>
<dbReference type="PANTHER" id="PTHR32552:SF82">
    <property type="entry name" value="FCUA PROTEIN"/>
    <property type="match status" value="1"/>
</dbReference>
<evidence type="ECO:0000259" key="13">
    <source>
        <dbReference type="Pfam" id="PF07715"/>
    </source>
</evidence>
<keyword evidence="6 11" id="KW-0798">TonB box</keyword>
<proteinExistence type="inferred from homology"/>
<evidence type="ECO:0000256" key="2">
    <source>
        <dbReference type="ARBA" id="ARBA00009810"/>
    </source>
</evidence>
<organism evidence="14 15">
    <name type="scientific">Pararobbsia alpina</name>
    <dbReference type="NCBI Taxonomy" id="621374"/>
    <lineage>
        <taxon>Bacteria</taxon>
        <taxon>Pseudomonadati</taxon>
        <taxon>Pseudomonadota</taxon>
        <taxon>Betaproteobacteria</taxon>
        <taxon>Burkholderiales</taxon>
        <taxon>Burkholderiaceae</taxon>
        <taxon>Pararobbsia</taxon>
    </lineage>
</organism>
<dbReference type="GO" id="GO:0015344">
    <property type="term" value="F:siderophore uptake transmembrane transporter activity"/>
    <property type="evidence" value="ECO:0007669"/>
    <property type="project" value="TreeGrafter"/>
</dbReference>
<evidence type="ECO:0000256" key="9">
    <source>
        <dbReference type="ARBA" id="ARBA00023237"/>
    </source>
</evidence>
<sequence length="720" mass="76925">MSLRVEISYAQEVGGTIQIPEVNVTAPAPTTPVSGDPGGFATTPQYHTEKANLGPLGDQSILKTPYSVTVVPEDLLVNQQVQTVNDSLRYLPSVEIRDQQGYEVSRPQSLGFMGSIVQNTRLDGLNIIGTTAIATENLAGVEVLNGLAGSLYGPETPAGVFNYILKRPTGAPLFSYTEGYDSTGVFTEHVDVGGTVGQDGQIGYRFNVVHGEGSSYAPDSNINRTLISADVDFHIDSQTVIETDFSHYSTSATGLPGGIQYATPGTKSTVLPAAVNPDTLGYGQPGAGPELTTDTGLVKIKHSFNDQWNVEVGGLYQNAVRGLYGITNELTDNSGNYNVVKNFTAVPHFTIGSWMATLNGHFDLFGLKNDVSIGANGFENGQYSYRNNIAQTLGSASLANPVVFPSSPVPNTGGEYESASLSQENIITGDTIHFNSKLALQAVLSTSFFDGQSFNTSGKTTSSEVRNGALSPTVSLIYTPSSRLTAYATFAETEEQGDQAPSTAANANQFMGPYHDTEYDVGAKYAVSNDLLVSLDAFRMTRPLAEADLTSNIFSVVGTQRDAGVELFVQGNLLRDLTVLGGVTYIDARLWGTGNPTTNDMLVVGVPNWKADLAFDYHPGFAYGFALTGAVHHEGTRAAMNTNTSFAPAYTTLDLGVRYVLPDFQKHKTTLRFQVNNLTNVYYYSSIEDGTTGNLAGSTGADTAYLGAPRTFMASLEFDY</sequence>
<evidence type="ECO:0000256" key="11">
    <source>
        <dbReference type="RuleBase" id="RU003357"/>
    </source>
</evidence>
<dbReference type="InterPro" id="IPR037066">
    <property type="entry name" value="Plug_dom_sf"/>
</dbReference>
<dbReference type="AlphaFoldDB" id="A0A6S7BAC4"/>
<evidence type="ECO:0000259" key="12">
    <source>
        <dbReference type="Pfam" id="PF00593"/>
    </source>
</evidence>
<dbReference type="InterPro" id="IPR000531">
    <property type="entry name" value="Beta-barrel_TonB"/>
</dbReference>
<evidence type="ECO:0000313" key="14">
    <source>
        <dbReference type="EMBL" id="CAB3793300.1"/>
    </source>
</evidence>
<keyword evidence="5 10" id="KW-0812">Transmembrane</keyword>
<feature type="domain" description="TonB-dependent receptor-like beta-barrel" evidence="12">
    <location>
        <begin position="255"/>
        <end position="678"/>
    </location>
</feature>
<evidence type="ECO:0000256" key="3">
    <source>
        <dbReference type="ARBA" id="ARBA00022448"/>
    </source>
</evidence>
<accession>A0A6S7BAC4</accession>
<evidence type="ECO:0000256" key="8">
    <source>
        <dbReference type="ARBA" id="ARBA00023170"/>
    </source>
</evidence>
<dbReference type="GO" id="GO:0009279">
    <property type="term" value="C:cell outer membrane"/>
    <property type="evidence" value="ECO:0007669"/>
    <property type="project" value="UniProtKB-SubCell"/>
</dbReference>
<dbReference type="PANTHER" id="PTHR32552">
    <property type="entry name" value="FERRICHROME IRON RECEPTOR-RELATED"/>
    <property type="match status" value="1"/>
</dbReference>